<reference evidence="6" key="1">
    <citation type="journal article" date="2017" name="Mitochondrial DNA Part B Resour">
        <title>The complete mitochondrial genome sequence of spinach, Spinacia oleracea L.</title>
        <authorList>
            <person name="Cai X."/>
            <person name="Jiao C."/>
            <person name="Sun H."/>
            <person name="Xu X."/>
            <person name="Fei Z."/>
            <person name="Wang Q."/>
        </authorList>
    </citation>
    <scope>NUCLEOTIDE SEQUENCE [LARGE SCALE GENOMIC DNA]</scope>
    <source>
        <strain evidence="6">cv. Varoflay</strain>
    </source>
</reference>
<dbReference type="GO" id="GO:0003735">
    <property type="term" value="F:structural constituent of ribosome"/>
    <property type="evidence" value="ECO:0007669"/>
    <property type="project" value="TreeGrafter"/>
</dbReference>
<dbReference type="EMBL" id="KY768855">
    <property type="protein sequence ID" value="ASR93610.1"/>
    <property type="molecule type" value="Genomic_DNA"/>
</dbReference>
<keyword evidence="2" id="KW-0687">Ribonucleoprotein</keyword>
<dbReference type="Proteomes" id="UP000813463">
    <property type="component" value="Chromosome 5"/>
</dbReference>
<evidence type="ECO:0000256" key="1">
    <source>
        <dbReference type="ARBA" id="ARBA00007465"/>
    </source>
</evidence>
<dbReference type="GeneID" id="33876586"/>
<geneLocation type="mitochondrion" evidence="5 8"/>
<reference evidence="7 8" key="4">
    <citation type="submission" date="2025-05" db="UniProtKB">
        <authorList>
            <consortium name="RefSeq"/>
        </authorList>
    </citation>
    <scope>IDENTIFICATION</scope>
    <source>
        <tissue evidence="7">Leaf</tissue>
    </source>
</reference>
<keyword evidence="5 7" id="KW-0689">Ribosomal protein</keyword>
<name>A0A343FNF0_SPIOL</name>
<dbReference type="GO" id="GO:0019843">
    <property type="term" value="F:rRNA binding"/>
    <property type="evidence" value="ECO:0007669"/>
    <property type="project" value="InterPro"/>
</dbReference>
<dbReference type="InterPro" id="IPR022801">
    <property type="entry name" value="Ribosomal_uS4"/>
</dbReference>
<dbReference type="KEGG" id="soe:33876586"/>
<dbReference type="SMART" id="SM00363">
    <property type="entry name" value="S4"/>
    <property type="match status" value="1"/>
</dbReference>
<feature type="domain" description="RNA-binding S4" evidence="4">
    <location>
        <begin position="91"/>
        <end position="152"/>
    </location>
</feature>
<evidence type="ECO:0000313" key="8">
    <source>
        <dbReference type="RefSeq" id="YP_009414547.1"/>
    </source>
</evidence>
<dbReference type="OrthoDB" id="1877211at2759"/>
<evidence type="ECO:0000259" key="4">
    <source>
        <dbReference type="SMART" id="SM00363"/>
    </source>
</evidence>
<dbReference type="InterPro" id="IPR002942">
    <property type="entry name" value="S4_RNA-bd"/>
</dbReference>
<dbReference type="Pfam" id="PF01479">
    <property type="entry name" value="S4"/>
    <property type="match status" value="1"/>
</dbReference>
<dbReference type="PANTHER" id="PTHR11831:SF30">
    <property type="entry name" value="SMALL RIBOSOMAL SUBUNIT PROTEIN US4M"/>
    <property type="match status" value="1"/>
</dbReference>
<dbReference type="RefSeq" id="YP_009414547.1">
    <property type="nucleotide sequence ID" value="NC_035618.1"/>
</dbReference>
<evidence type="ECO:0000313" key="7">
    <source>
        <dbReference type="RefSeq" id="XP_056686268.1"/>
    </source>
</evidence>
<dbReference type="GO" id="GO:0042274">
    <property type="term" value="P:ribosomal small subunit biogenesis"/>
    <property type="evidence" value="ECO:0007669"/>
    <property type="project" value="TreeGrafter"/>
</dbReference>
<dbReference type="SUPFAM" id="SSF55174">
    <property type="entry name" value="Alpha-L RNA-binding motif"/>
    <property type="match status" value="1"/>
</dbReference>
<proteinExistence type="inferred from homology"/>
<keyword evidence="3" id="KW-0694">RNA-binding</keyword>
<evidence type="ECO:0000256" key="2">
    <source>
        <dbReference type="ARBA" id="ARBA00023274"/>
    </source>
</evidence>
<reference evidence="8" key="2">
    <citation type="submission" date="2017-08" db="EMBL/GenBank/DDBJ databases">
        <authorList>
            <consortium name="NCBI Genome Project"/>
        </authorList>
    </citation>
    <scope>NUCLEOTIDE SEQUENCE</scope>
</reference>
<sequence>MPALRYKTCRLLSGNVRNKELTIVQRRILRNLRMKKRSIKKKIYPRKNRNSYIQLQTTRKLSLFHGNLPITKMHRRTKRTSYIPFLLNPETRLDVILVRLHFCETIPQARQPISHRKVCVNNGIVNIRHLKVSHGDIISFQENYARTRGKEIRRFFYIKISVEKIIGKLRVHRVRMRRRSKTEWFRRVRMWRRSKTEWFRRLKTKKKCRLLLKDKDQFLQKLHSSMQKEDLKRTKKFGSDAEHNRMKRNFDHSVTLSKKRRKRRIKRIELPTHYSEVNHRTLKAVVSYGPNIDHIPHHIRLKDPNLPLRSGKGRGQNT</sequence>
<comment type="similarity">
    <text evidence="1">Belongs to the universal ribosomal protein uS4 family.</text>
</comment>
<gene>
    <name evidence="5 8" type="primary">rps4</name>
    <name evidence="7" type="synonym">LOC130461973</name>
    <name evidence="8" type="ORF">CKM21_mgp23</name>
</gene>
<evidence type="ECO:0000313" key="5">
    <source>
        <dbReference type="EMBL" id="ASR93610.1"/>
    </source>
</evidence>
<dbReference type="Proteomes" id="UP000813463">
    <property type="component" value="Mitochondrion MT"/>
</dbReference>
<dbReference type="GO" id="GO:0015935">
    <property type="term" value="C:small ribosomal subunit"/>
    <property type="evidence" value="ECO:0007669"/>
    <property type="project" value="TreeGrafter"/>
</dbReference>
<accession>A0A343FNF0</accession>
<keyword evidence="5 8" id="KW-0496">Mitochondrion</keyword>
<evidence type="ECO:0000313" key="6">
    <source>
        <dbReference type="Proteomes" id="UP000813463"/>
    </source>
</evidence>
<evidence type="ECO:0000256" key="3">
    <source>
        <dbReference type="PROSITE-ProRule" id="PRU00182"/>
    </source>
</evidence>
<dbReference type="AlphaFoldDB" id="A0A343FNF0"/>
<organism evidence="5">
    <name type="scientific">Spinacia oleracea</name>
    <name type="common">Spinach</name>
    <dbReference type="NCBI Taxonomy" id="3562"/>
    <lineage>
        <taxon>Eukaryota</taxon>
        <taxon>Viridiplantae</taxon>
        <taxon>Streptophyta</taxon>
        <taxon>Embryophyta</taxon>
        <taxon>Tracheophyta</taxon>
        <taxon>Spermatophyta</taxon>
        <taxon>Magnoliopsida</taxon>
        <taxon>eudicotyledons</taxon>
        <taxon>Gunneridae</taxon>
        <taxon>Pentapetalae</taxon>
        <taxon>Caryophyllales</taxon>
        <taxon>Chenopodiaceae</taxon>
        <taxon>Chenopodioideae</taxon>
        <taxon>Anserineae</taxon>
        <taxon>Spinacia</taxon>
    </lineage>
</organism>
<dbReference type="RefSeq" id="XP_056686268.1">
    <property type="nucleotide sequence ID" value="XM_056830290.1"/>
</dbReference>
<dbReference type="PROSITE" id="PS50889">
    <property type="entry name" value="S4"/>
    <property type="match status" value="1"/>
</dbReference>
<dbReference type="Gene3D" id="3.10.290.10">
    <property type="entry name" value="RNA-binding S4 domain"/>
    <property type="match status" value="1"/>
</dbReference>
<keyword evidence="6" id="KW-1185">Reference proteome</keyword>
<reference evidence="6" key="3">
    <citation type="journal article" date="2021" name="Nat. Commun.">
        <title>Genomic analyses provide insights into spinach domestication and the genetic basis of agronomic traits.</title>
        <authorList>
            <person name="Cai X."/>
            <person name="Sun X."/>
            <person name="Xu C."/>
            <person name="Sun H."/>
            <person name="Wang X."/>
            <person name="Ge C."/>
            <person name="Zhang Z."/>
            <person name="Wang Q."/>
            <person name="Fei Z."/>
            <person name="Jiao C."/>
            <person name="Wang Q."/>
        </authorList>
    </citation>
    <scope>NUCLEOTIDE SEQUENCE [LARGE SCALE GENOMIC DNA]</scope>
    <source>
        <strain evidence="6">cv. Varoflay</strain>
    </source>
</reference>
<dbReference type="InterPro" id="IPR036986">
    <property type="entry name" value="S4_RNA-bd_sf"/>
</dbReference>
<dbReference type="PANTHER" id="PTHR11831">
    <property type="entry name" value="30S 40S RIBOSOMAL PROTEIN"/>
    <property type="match status" value="1"/>
</dbReference>
<protein>
    <submittedName>
        <fullName evidence="5 7 8">Ribosomal protein S4</fullName>
    </submittedName>
</protein>
<dbReference type="CDD" id="cd00165">
    <property type="entry name" value="S4"/>
    <property type="match status" value="1"/>
</dbReference>